<dbReference type="AlphaFoldDB" id="A0A401GLX1"/>
<dbReference type="InterPro" id="IPR027268">
    <property type="entry name" value="Peptidase_M4/M1_CTD_sf"/>
</dbReference>
<accession>A0A401GLX1</accession>
<evidence type="ECO:0000313" key="13">
    <source>
        <dbReference type="Proteomes" id="UP000287166"/>
    </source>
</evidence>
<keyword evidence="10 11" id="KW-0865">Zymogen</keyword>
<dbReference type="InterPro" id="IPR001842">
    <property type="entry name" value="Peptidase_M36"/>
</dbReference>
<evidence type="ECO:0000256" key="4">
    <source>
        <dbReference type="ARBA" id="ARBA00022525"/>
    </source>
</evidence>
<proteinExistence type="inferred from homology"/>
<keyword evidence="6 11" id="KW-0479">Metal-binding</keyword>
<dbReference type="GO" id="GO:0004222">
    <property type="term" value="F:metalloendopeptidase activity"/>
    <property type="evidence" value="ECO:0007669"/>
    <property type="project" value="InterPro"/>
</dbReference>
<dbReference type="PANTHER" id="PTHR33478">
    <property type="entry name" value="EXTRACELLULAR METALLOPROTEINASE MEP"/>
    <property type="match status" value="1"/>
</dbReference>
<evidence type="ECO:0000256" key="8">
    <source>
        <dbReference type="ARBA" id="ARBA00022833"/>
    </source>
</evidence>
<dbReference type="GeneID" id="38780103"/>
<comment type="cofactor">
    <cofactor evidence="1 11">
        <name>Zn(2+)</name>
        <dbReference type="ChEBI" id="CHEBI:29105"/>
    </cofactor>
</comment>
<dbReference type="RefSeq" id="XP_027614099.1">
    <property type="nucleotide sequence ID" value="XM_027758298.1"/>
</dbReference>
<sequence length="168" mass="18852">MLPQLSSRLASCIDHDPIVTLQLQHDARYYLGKLYFDAVAYGTEELGVKRTGTRITCTRQQTDAVRDGPPVLPTLEQHGEVEEHFIDTLFPPALLENGTVPEGDFYRPTEFTAMDDRKPLVPKHGNSLIMQLILNGMKIQACRPSFLDARDAILNVDKIKCSNKCPVK</sequence>
<evidence type="ECO:0000256" key="1">
    <source>
        <dbReference type="ARBA" id="ARBA00001947"/>
    </source>
</evidence>
<keyword evidence="9 11" id="KW-0482">Metalloprotease</keyword>
<dbReference type="GO" id="GO:0005615">
    <property type="term" value="C:extracellular space"/>
    <property type="evidence" value="ECO:0007669"/>
    <property type="project" value="InterPro"/>
</dbReference>
<evidence type="ECO:0000256" key="10">
    <source>
        <dbReference type="ARBA" id="ARBA00023145"/>
    </source>
</evidence>
<evidence type="ECO:0000256" key="2">
    <source>
        <dbReference type="ARBA" id="ARBA00004613"/>
    </source>
</evidence>
<evidence type="ECO:0000256" key="7">
    <source>
        <dbReference type="ARBA" id="ARBA00022801"/>
    </source>
</evidence>
<keyword evidence="5 11" id="KW-0645">Protease</keyword>
<keyword evidence="13" id="KW-1185">Reference proteome</keyword>
<evidence type="ECO:0000313" key="12">
    <source>
        <dbReference type="EMBL" id="GBE83186.1"/>
    </source>
</evidence>
<dbReference type="InParanoid" id="A0A401GLX1"/>
<keyword evidence="8 11" id="KW-0862">Zinc</keyword>
<dbReference type="Gene3D" id="1.10.390.10">
    <property type="entry name" value="Neutral Protease Domain 2"/>
    <property type="match status" value="1"/>
</dbReference>
<evidence type="ECO:0000256" key="9">
    <source>
        <dbReference type="ARBA" id="ARBA00023049"/>
    </source>
</evidence>
<evidence type="ECO:0000256" key="3">
    <source>
        <dbReference type="ARBA" id="ARBA00006006"/>
    </source>
</evidence>
<comment type="subcellular location">
    <subcellularLocation>
        <location evidence="2 11">Secreted</location>
    </subcellularLocation>
</comment>
<name>A0A401GLX1_9APHY</name>
<evidence type="ECO:0000256" key="6">
    <source>
        <dbReference type="ARBA" id="ARBA00022723"/>
    </source>
</evidence>
<keyword evidence="4 11" id="KW-0964">Secreted</keyword>
<dbReference type="OrthoDB" id="3227768at2759"/>
<reference evidence="12 13" key="1">
    <citation type="journal article" date="2018" name="Sci. Rep.">
        <title>Genome sequence of the cauliflower mushroom Sparassis crispa (Hanabiratake) and its association with beneficial usage.</title>
        <authorList>
            <person name="Kiyama R."/>
            <person name="Furutani Y."/>
            <person name="Kawaguchi K."/>
            <person name="Nakanishi T."/>
        </authorList>
    </citation>
    <scope>NUCLEOTIDE SEQUENCE [LARGE SCALE GENOMIC DNA]</scope>
</reference>
<comment type="caution">
    <text evidence="12">The sequence shown here is derived from an EMBL/GenBank/DDBJ whole genome shotgun (WGS) entry which is preliminary data.</text>
</comment>
<dbReference type="Pfam" id="PF02128">
    <property type="entry name" value="Peptidase_M36"/>
    <property type="match status" value="1"/>
</dbReference>
<keyword evidence="7 11" id="KW-0378">Hydrolase</keyword>
<dbReference type="EC" id="3.4.24.-" evidence="11"/>
<dbReference type="InterPro" id="IPR050371">
    <property type="entry name" value="Fungal_virulence_M36"/>
</dbReference>
<protein>
    <recommendedName>
        <fullName evidence="11">Extracellular metalloproteinase</fullName>
        <ecNumber evidence="11">3.4.24.-</ecNumber>
    </recommendedName>
    <alternativeName>
        <fullName evidence="11">Fungalysin</fullName>
    </alternativeName>
</protein>
<organism evidence="12 13">
    <name type="scientific">Sparassis crispa</name>
    <dbReference type="NCBI Taxonomy" id="139825"/>
    <lineage>
        <taxon>Eukaryota</taxon>
        <taxon>Fungi</taxon>
        <taxon>Dikarya</taxon>
        <taxon>Basidiomycota</taxon>
        <taxon>Agaricomycotina</taxon>
        <taxon>Agaricomycetes</taxon>
        <taxon>Polyporales</taxon>
        <taxon>Sparassidaceae</taxon>
        <taxon>Sparassis</taxon>
    </lineage>
</organism>
<evidence type="ECO:0000256" key="11">
    <source>
        <dbReference type="RuleBase" id="RU364017"/>
    </source>
</evidence>
<comment type="similarity">
    <text evidence="3 11">Belongs to the peptidase M36 family.</text>
</comment>
<dbReference type="GO" id="GO:0006508">
    <property type="term" value="P:proteolysis"/>
    <property type="evidence" value="ECO:0007669"/>
    <property type="project" value="UniProtKB-KW"/>
</dbReference>
<dbReference type="Proteomes" id="UP000287166">
    <property type="component" value="Unassembled WGS sequence"/>
</dbReference>
<dbReference type="EMBL" id="BFAD01000005">
    <property type="protein sequence ID" value="GBE83186.1"/>
    <property type="molecule type" value="Genomic_DNA"/>
</dbReference>
<gene>
    <name evidence="12" type="ORF">SCP_0502330</name>
</gene>
<dbReference type="PANTHER" id="PTHR33478:SF1">
    <property type="entry name" value="EXTRACELLULAR METALLOPROTEINASE MEP"/>
    <property type="match status" value="1"/>
</dbReference>
<evidence type="ECO:0000256" key="5">
    <source>
        <dbReference type="ARBA" id="ARBA00022670"/>
    </source>
</evidence>
<dbReference type="GO" id="GO:0008270">
    <property type="term" value="F:zinc ion binding"/>
    <property type="evidence" value="ECO:0007669"/>
    <property type="project" value="InterPro"/>
</dbReference>